<keyword evidence="1 5" id="KW-0489">Methyltransferase</keyword>
<dbReference type="InterPro" id="IPR029063">
    <property type="entry name" value="SAM-dependent_MTases_sf"/>
</dbReference>
<dbReference type="GO" id="GO:0032259">
    <property type="term" value="P:methylation"/>
    <property type="evidence" value="ECO:0007669"/>
    <property type="project" value="UniProtKB-KW"/>
</dbReference>
<comment type="similarity">
    <text evidence="5">Belongs to the methyltransferase superfamily. UbiG/COQ3 family.</text>
</comment>
<dbReference type="Pfam" id="PF13489">
    <property type="entry name" value="Methyltransf_23"/>
    <property type="match status" value="1"/>
</dbReference>
<organism evidence="7 8">
    <name type="scientific">Allohahella marinimesophila</name>
    <dbReference type="NCBI Taxonomy" id="1054972"/>
    <lineage>
        <taxon>Bacteria</taxon>
        <taxon>Pseudomonadati</taxon>
        <taxon>Pseudomonadota</taxon>
        <taxon>Gammaproteobacteria</taxon>
        <taxon>Oceanospirillales</taxon>
        <taxon>Hahellaceae</taxon>
        <taxon>Allohahella</taxon>
    </lineage>
</organism>
<dbReference type="EMBL" id="BAABBO010000001">
    <property type="protein sequence ID" value="GAA3950080.1"/>
    <property type="molecule type" value="Genomic_DNA"/>
</dbReference>
<proteinExistence type="inferred from homology"/>
<evidence type="ECO:0000256" key="2">
    <source>
        <dbReference type="ARBA" id="ARBA00022679"/>
    </source>
</evidence>
<dbReference type="PANTHER" id="PTHR43464:SF19">
    <property type="entry name" value="UBIQUINONE BIOSYNTHESIS O-METHYLTRANSFERASE, MITOCHONDRIAL"/>
    <property type="match status" value="1"/>
</dbReference>
<evidence type="ECO:0000256" key="5">
    <source>
        <dbReference type="HAMAP-Rule" id="MF_00472"/>
    </source>
</evidence>
<dbReference type="CDD" id="cd02440">
    <property type="entry name" value="AdoMet_MTases"/>
    <property type="match status" value="1"/>
</dbReference>
<keyword evidence="2 5" id="KW-0808">Transferase</keyword>
<keyword evidence="3 5" id="KW-0831">Ubiquinone biosynthesis</keyword>
<dbReference type="EC" id="2.1.1.64" evidence="5"/>
<feature type="binding site" evidence="5">
    <location>
        <position position="81"/>
    </location>
    <ligand>
        <name>S-adenosyl-L-methionine</name>
        <dbReference type="ChEBI" id="CHEBI:59789"/>
    </ligand>
</feature>
<dbReference type="Gene3D" id="3.40.50.150">
    <property type="entry name" value="Vaccinia Virus protein VP39"/>
    <property type="match status" value="1"/>
</dbReference>
<evidence type="ECO:0000256" key="3">
    <source>
        <dbReference type="ARBA" id="ARBA00022688"/>
    </source>
</evidence>
<dbReference type="Proteomes" id="UP001501337">
    <property type="component" value="Unassembled WGS sequence"/>
</dbReference>
<dbReference type="HAMAP" id="MF_00472">
    <property type="entry name" value="UbiG"/>
    <property type="match status" value="1"/>
</dbReference>
<sequence length="260" mass="28385">MTQHSSSQEHGSSSGHSAGGQPPVVNMANVDNAEIAKFDALAHRWWDPKSEFKPLHDINPLRLDYINERAELPGLKVLDVGCGGGLLSEGMASLGAHVTGIDMAETPLSVARLHSLDSGVEVNYEQRTIESMLPQHAGSFDVVTCLEMLEHVPDPAAIVKACAQLVKPGGHVFLSTINRNPKSFLFAIVGAEYVLRLLPRGTHEWKKFITPAELGKAVRAADLELLELTGMTYNPITKVYSLGKDVDVNYMMHVQRPDNE</sequence>
<keyword evidence="4 5" id="KW-0949">S-adenosyl-L-methionine</keyword>
<evidence type="ECO:0000256" key="6">
    <source>
        <dbReference type="SAM" id="MobiDB-lite"/>
    </source>
</evidence>
<comment type="catalytic activity">
    <reaction evidence="5">
        <text>a 3-(all-trans-polyprenyl)benzene-1,2-diol + S-adenosyl-L-methionine = a 2-methoxy-6-(all-trans-polyprenyl)phenol + S-adenosyl-L-homocysteine + H(+)</text>
        <dbReference type="Rhea" id="RHEA:31411"/>
        <dbReference type="Rhea" id="RHEA-COMP:9550"/>
        <dbReference type="Rhea" id="RHEA-COMP:9551"/>
        <dbReference type="ChEBI" id="CHEBI:15378"/>
        <dbReference type="ChEBI" id="CHEBI:57856"/>
        <dbReference type="ChEBI" id="CHEBI:59789"/>
        <dbReference type="ChEBI" id="CHEBI:62729"/>
        <dbReference type="ChEBI" id="CHEBI:62731"/>
        <dbReference type="EC" id="2.1.1.222"/>
    </reaction>
</comment>
<evidence type="ECO:0000256" key="4">
    <source>
        <dbReference type="ARBA" id="ARBA00022691"/>
    </source>
</evidence>
<feature type="compositionally biased region" description="Low complexity" evidence="6">
    <location>
        <begin position="1"/>
        <end position="21"/>
    </location>
</feature>
<feature type="binding site" evidence="5">
    <location>
        <position position="62"/>
    </location>
    <ligand>
        <name>S-adenosyl-L-methionine</name>
        <dbReference type="ChEBI" id="CHEBI:59789"/>
    </ligand>
</feature>
<dbReference type="GO" id="GO:0008168">
    <property type="term" value="F:methyltransferase activity"/>
    <property type="evidence" value="ECO:0007669"/>
    <property type="project" value="UniProtKB-KW"/>
</dbReference>
<feature type="region of interest" description="Disordered" evidence="6">
    <location>
        <begin position="1"/>
        <end position="25"/>
    </location>
</feature>
<dbReference type="InterPro" id="IPR010233">
    <property type="entry name" value="UbiG_MeTrfase"/>
</dbReference>
<dbReference type="NCBIfam" id="TIGR01983">
    <property type="entry name" value="UbiG"/>
    <property type="match status" value="1"/>
</dbReference>
<evidence type="ECO:0000313" key="8">
    <source>
        <dbReference type="Proteomes" id="UP001501337"/>
    </source>
</evidence>
<reference evidence="8" key="1">
    <citation type="journal article" date="2019" name="Int. J. Syst. Evol. Microbiol.">
        <title>The Global Catalogue of Microorganisms (GCM) 10K type strain sequencing project: providing services to taxonomists for standard genome sequencing and annotation.</title>
        <authorList>
            <consortium name="The Broad Institute Genomics Platform"/>
            <consortium name="The Broad Institute Genome Sequencing Center for Infectious Disease"/>
            <person name="Wu L."/>
            <person name="Ma J."/>
        </authorList>
    </citation>
    <scope>NUCLEOTIDE SEQUENCE [LARGE SCALE GENOMIC DNA]</scope>
    <source>
        <strain evidence="8">JCM 17555</strain>
    </source>
</reference>
<protein>
    <recommendedName>
        <fullName evidence="5">Ubiquinone biosynthesis O-methyltransferase</fullName>
    </recommendedName>
    <alternativeName>
        <fullName evidence="5">2-polyprenyl-6-hydroxyphenol methylase</fullName>
        <ecNumber evidence="5">2.1.1.222</ecNumber>
    </alternativeName>
    <alternativeName>
        <fullName evidence="5">3-demethylubiquinone 3-O-methyltransferase</fullName>
        <ecNumber evidence="5">2.1.1.64</ecNumber>
    </alternativeName>
</protein>
<feature type="binding site" evidence="5">
    <location>
        <position position="102"/>
    </location>
    <ligand>
        <name>S-adenosyl-L-methionine</name>
        <dbReference type="ChEBI" id="CHEBI:59789"/>
    </ligand>
</feature>
<feature type="binding site" evidence="5">
    <location>
        <position position="146"/>
    </location>
    <ligand>
        <name>S-adenosyl-L-methionine</name>
        <dbReference type="ChEBI" id="CHEBI:59789"/>
    </ligand>
</feature>
<gene>
    <name evidence="5" type="primary">ubiG</name>
    <name evidence="7" type="ORF">GCM10022278_06470</name>
</gene>
<comment type="pathway">
    <text evidence="5">Cofactor biosynthesis; ubiquinone biosynthesis.</text>
</comment>
<comment type="caution">
    <text evidence="7">The sequence shown here is derived from an EMBL/GenBank/DDBJ whole genome shotgun (WGS) entry which is preliminary data.</text>
</comment>
<name>A0ABP7NM04_9GAMM</name>
<comment type="function">
    <text evidence="5">O-methyltransferase that catalyzes the 2 O-methylation steps in the ubiquinone biosynthetic pathway.</text>
</comment>
<keyword evidence="8" id="KW-1185">Reference proteome</keyword>
<dbReference type="PANTHER" id="PTHR43464">
    <property type="entry name" value="METHYLTRANSFERASE"/>
    <property type="match status" value="1"/>
</dbReference>
<dbReference type="EC" id="2.1.1.222" evidence="5"/>
<dbReference type="SUPFAM" id="SSF53335">
    <property type="entry name" value="S-adenosyl-L-methionine-dependent methyltransferases"/>
    <property type="match status" value="1"/>
</dbReference>
<accession>A0ABP7NM04</accession>
<comment type="catalytic activity">
    <reaction evidence="5">
        <text>a 3-demethylubiquinol + S-adenosyl-L-methionine = a ubiquinol + S-adenosyl-L-homocysteine + H(+)</text>
        <dbReference type="Rhea" id="RHEA:44380"/>
        <dbReference type="Rhea" id="RHEA-COMP:9566"/>
        <dbReference type="Rhea" id="RHEA-COMP:10914"/>
        <dbReference type="ChEBI" id="CHEBI:15378"/>
        <dbReference type="ChEBI" id="CHEBI:17976"/>
        <dbReference type="ChEBI" id="CHEBI:57856"/>
        <dbReference type="ChEBI" id="CHEBI:59789"/>
        <dbReference type="ChEBI" id="CHEBI:84422"/>
        <dbReference type="EC" id="2.1.1.64"/>
    </reaction>
</comment>
<evidence type="ECO:0000256" key="1">
    <source>
        <dbReference type="ARBA" id="ARBA00022603"/>
    </source>
</evidence>
<evidence type="ECO:0000313" key="7">
    <source>
        <dbReference type="EMBL" id="GAA3950080.1"/>
    </source>
</evidence>